<sequence length="119" mass="13165">MLEQGRLRLTTRRSDLILRGGENVYPAEVEGVLAEFPGVRECAVLGVPHPDLGQEVMAVVVASEPISAEAIEAFARERLAYFKVPSRWRITTEPLPRNATDKVVRREVEAMVDRPAGSP</sequence>
<dbReference type="PANTHER" id="PTHR43201:SF5">
    <property type="entry name" value="MEDIUM-CHAIN ACYL-COA LIGASE ACSF2, MITOCHONDRIAL"/>
    <property type="match status" value="1"/>
</dbReference>
<organism evidence="4 5">
    <name type="scientific">Thermomonospora cellulosilytica</name>
    <dbReference type="NCBI Taxonomy" id="1411118"/>
    <lineage>
        <taxon>Bacteria</taxon>
        <taxon>Bacillati</taxon>
        <taxon>Actinomycetota</taxon>
        <taxon>Actinomycetes</taxon>
        <taxon>Streptosporangiales</taxon>
        <taxon>Thermomonosporaceae</taxon>
        <taxon>Thermomonospora</taxon>
    </lineage>
</organism>
<dbReference type="GO" id="GO:0031956">
    <property type="term" value="F:medium-chain fatty acid-CoA ligase activity"/>
    <property type="evidence" value="ECO:0007669"/>
    <property type="project" value="TreeGrafter"/>
</dbReference>
<name>A0A7W3RBS1_9ACTN</name>
<dbReference type="EMBL" id="JACJII010000001">
    <property type="protein sequence ID" value="MBA9007186.1"/>
    <property type="molecule type" value="Genomic_DNA"/>
</dbReference>
<dbReference type="SUPFAM" id="SSF56801">
    <property type="entry name" value="Acetyl-CoA synthetase-like"/>
    <property type="match status" value="1"/>
</dbReference>
<evidence type="ECO:0000256" key="2">
    <source>
        <dbReference type="ARBA" id="ARBA00022598"/>
    </source>
</evidence>
<keyword evidence="5" id="KW-1185">Reference proteome</keyword>
<evidence type="ECO:0000256" key="1">
    <source>
        <dbReference type="ARBA" id="ARBA00006432"/>
    </source>
</evidence>
<keyword evidence="2 4" id="KW-0436">Ligase</keyword>
<dbReference type="Proteomes" id="UP000539313">
    <property type="component" value="Unassembled WGS sequence"/>
</dbReference>
<gene>
    <name evidence="4" type="ORF">HNR21_006068</name>
</gene>
<dbReference type="Gene3D" id="3.30.300.30">
    <property type="match status" value="1"/>
</dbReference>
<accession>A0A7W3RBS1</accession>
<protein>
    <submittedName>
        <fullName evidence="4">Acyl-CoA synthetase (AMP-forming)/AMP-acid ligase II</fullName>
    </submittedName>
</protein>
<reference evidence="4 5" key="1">
    <citation type="submission" date="2020-08" db="EMBL/GenBank/DDBJ databases">
        <title>Sequencing the genomes of 1000 actinobacteria strains.</title>
        <authorList>
            <person name="Klenk H.-P."/>
        </authorList>
    </citation>
    <scope>NUCLEOTIDE SEQUENCE [LARGE SCALE GENOMIC DNA]</scope>
    <source>
        <strain evidence="4 5">DSM 45823</strain>
    </source>
</reference>
<dbReference type="InterPro" id="IPR025110">
    <property type="entry name" value="AMP-bd_C"/>
</dbReference>
<dbReference type="PANTHER" id="PTHR43201">
    <property type="entry name" value="ACYL-COA SYNTHETASE"/>
    <property type="match status" value="1"/>
</dbReference>
<dbReference type="InterPro" id="IPR045851">
    <property type="entry name" value="AMP-bd_C_sf"/>
</dbReference>
<feature type="domain" description="AMP-binding enzyme C-terminal" evidence="3">
    <location>
        <begin position="28"/>
        <end position="102"/>
    </location>
</feature>
<dbReference type="AlphaFoldDB" id="A0A7W3RBS1"/>
<evidence type="ECO:0000259" key="3">
    <source>
        <dbReference type="Pfam" id="PF13193"/>
    </source>
</evidence>
<evidence type="ECO:0000313" key="5">
    <source>
        <dbReference type="Proteomes" id="UP000539313"/>
    </source>
</evidence>
<evidence type="ECO:0000313" key="4">
    <source>
        <dbReference type="EMBL" id="MBA9007186.1"/>
    </source>
</evidence>
<dbReference type="Pfam" id="PF13193">
    <property type="entry name" value="AMP-binding_C"/>
    <property type="match status" value="1"/>
</dbReference>
<dbReference type="RefSeq" id="WP_312881423.1">
    <property type="nucleotide sequence ID" value="NZ_JACJII010000001.1"/>
</dbReference>
<dbReference type="GO" id="GO:0006631">
    <property type="term" value="P:fatty acid metabolic process"/>
    <property type="evidence" value="ECO:0007669"/>
    <property type="project" value="TreeGrafter"/>
</dbReference>
<comment type="caution">
    <text evidence="4">The sequence shown here is derived from an EMBL/GenBank/DDBJ whole genome shotgun (WGS) entry which is preliminary data.</text>
</comment>
<comment type="similarity">
    <text evidence="1">Belongs to the ATP-dependent AMP-binding enzyme family.</text>
</comment>
<proteinExistence type="inferred from homology"/>